<evidence type="ECO:0000313" key="2">
    <source>
        <dbReference type="Proteomes" id="UP000287033"/>
    </source>
</evidence>
<proteinExistence type="predicted"/>
<reference evidence="1 2" key="1">
    <citation type="journal article" date="2018" name="Nat. Ecol. Evol.">
        <title>Shark genomes provide insights into elasmobranch evolution and the origin of vertebrates.</title>
        <authorList>
            <person name="Hara Y"/>
            <person name="Yamaguchi K"/>
            <person name="Onimaru K"/>
            <person name="Kadota M"/>
            <person name="Koyanagi M"/>
            <person name="Keeley SD"/>
            <person name="Tatsumi K"/>
            <person name="Tanaka K"/>
            <person name="Motone F"/>
            <person name="Kageyama Y"/>
            <person name="Nozu R"/>
            <person name="Adachi N"/>
            <person name="Nishimura O"/>
            <person name="Nakagawa R"/>
            <person name="Tanegashima C"/>
            <person name="Kiyatake I"/>
            <person name="Matsumoto R"/>
            <person name="Murakumo K"/>
            <person name="Nishida K"/>
            <person name="Terakita A"/>
            <person name="Kuratani S"/>
            <person name="Sato K"/>
            <person name="Hyodo S Kuraku.S."/>
        </authorList>
    </citation>
    <scope>NUCLEOTIDE SEQUENCE [LARGE SCALE GENOMIC DNA]</scope>
</reference>
<evidence type="ECO:0000313" key="1">
    <source>
        <dbReference type="EMBL" id="GCC17232.1"/>
    </source>
</evidence>
<name>A0A401RGE8_CHIPU</name>
<gene>
    <name evidence="1" type="ORF">chiPu_0021973</name>
</gene>
<organism evidence="1 2">
    <name type="scientific">Chiloscyllium punctatum</name>
    <name type="common">Brownbanded bambooshark</name>
    <name type="synonym">Hemiscyllium punctatum</name>
    <dbReference type="NCBI Taxonomy" id="137246"/>
    <lineage>
        <taxon>Eukaryota</taxon>
        <taxon>Metazoa</taxon>
        <taxon>Chordata</taxon>
        <taxon>Craniata</taxon>
        <taxon>Vertebrata</taxon>
        <taxon>Chondrichthyes</taxon>
        <taxon>Elasmobranchii</taxon>
        <taxon>Galeomorphii</taxon>
        <taxon>Galeoidea</taxon>
        <taxon>Orectolobiformes</taxon>
        <taxon>Hemiscylliidae</taxon>
        <taxon>Chiloscyllium</taxon>
    </lineage>
</organism>
<dbReference type="AlphaFoldDB" id="A0A401RGE8"/>
<dbReference type="EMBL" id="BEZZ01005411">
    <property type="protein sequence ID" value="GCC17232.1"/>
    <property type="molecule type" value="Genomic_DNA"/>
</dbReference>
<accession>A0A401RGE8</accession>
<sequence length="121" mass="12804">MLCITRAGVGRVSKCECVKCETTGAFPRGRPAGGVWKVFGSFCRRSQHQELQVQSRAARECASDIGPPCLSRAANPAVAPCPLRSSCRADRALDATAELPAASARLPDTCEGASEYMCVSL</sequence>
<protein>
    <submittedName>
        <fullName evidence="1">Uncharacterized protein</fullName>
    </submittedName>
</protein>
<keyword evidence="2" id="KW-1185">Reference proteome</keyword>
<comment type="caution">
    <text evidence="1">The sequence shown here is derived from an EMBL/GenBank/DDBJ whole genome shotgun (WGS) entry which is preliminary data.</text>
</comment>
<dbReference type="Proteomes" id="UP000287033">
    <property type="component" value="Unassembled WGS sequence"/>
</dbReference>